<evidence type="ECO:0000256" key="1">
    <source>
        <dbReference type="ARBA" id="ARBA00022729"/>
    </source>
</evidence>
<comment type="caution">
    <text evidence="5">The sequence shown here is derived from an EMBL/GenBank/DDBJ whole genome shotgun (WGS) entry which is preliminary data.</text>
</comment>
<proteinExistence type="predicted"/>
<dbReference type="AlphaFoldDB" id="A0A8S1TFN8"/>
<dbReference type="OrthoDB" id="286906at2759"/>
<sequence length="727" mass="84275">MIPYDGCHECKFSCQEQCIDCIYGICFGCIDTGWILNQINICTPQCGDGIVVEEYEQCDDGNDIPFDGCYYCQFECPQGCIQCQSNQCQKCHHLYVLDIKTGNCLKSSNDNDDQQIEFSILQPEQMVNFRCGENHVLINNMCFDKCGNGLRDNQYEECDDGNLYGGDGCSSFCQIESSYECIDQVYSLSLCTYIKAPEINLNILTNNGDSLQVVELTFTSQVLLEEAANFEDIIAFTIKPQTQYQLTIISISNITIQLNNPKYQIQIEFIEPVQHPMLEVVMQKNTIYNSFKLGLKENEKQINLGAPFVLPETTKQQLNSIVQLNDAMMYSMAGVSSLALGTGNSIVFFNLLDLLQSFSYLRFMQSQFPPHLRDFLNTYTKVSLQPILNYLKVDQLLEDLNGKSKSDQVKNNLQPDYEIILIQPYLLNAKSCYFSILASILTYLFYCALISKTLGNFIFQWFEKYQYNNKVVKLTHLFQKCIQKKFYKQKIEYFSLGIFQVYQAILHQLTFSVLLQFPNYTFDSPFTILNSVNAILGLGFILIANIHLLSITTIKIKNQRKWRYFYSESKTQFWACQFKSFQIYKILFFIFIITELINYPEAQSILLSMKSLFFLIYLIKFKPLKSFFELTKLVCKEFIFMIISGTFLFYSFEFSQETFILIGWIHISLFCTIMASNLFVDILQQIRKKYEASLLKKQKDRDELQSKLKLNNVQGFSLNGYDQQIQK</sequence>
<dbReference type="NCBIfam" id="TIGR02232">
    <property type="entry name" value="myxo_disulf_rpt"/>
    <property type="match status" value="2"/>
</dbReference>
<keyword evidence="4" id="KW-1133">Transmembrane helix</keyword>
<keyword evidence="3" id="KW-1015">Disulfide bond</keyword>
<keyword evidence="1" id="KW-0732">Signal</keyword>
<keyword evidence="4" id="KW-0472">Membrane</keyword>
<keyword evidence="4" id="KW-0812">Transmembrane</keyword>
<reference evidence="5" key="1">
    <citation type="submission" date="2021-01" db="EMBL/GenBank/DDBJ databases">
        <authorList>
            <consortium name="Genoscope - CEA"/>
            <person name="William W."/>
        </authorList>
    </citation>
    <scope>NUCLEOTIDE SEQUENCE</scope>
</reference>
<accession>A0A8S1TFN8</accession>
<feature type="transmembrane region" description="Helical" evidence="4">
    <location>
        <begin position="633"/>
        <end position="652"/>
    </location>
</feature>
<dbReference type="PANTHER" id="PTHR38934:SF6">
    <property type="entry name" value="CHROMOSOME UNDETERMINED SCAFFOLD_176, WHOLE GENOME SHOTGUN SEQUENCE"/>
    <property type="match status" value="1"/>
</dbReference>
<evidence type="ECO:0000313" key="6">
    <source>
        <dbReference type="Proteomes" id="UP000683925"/>
    </source>
</evidence>
<feature type="transmembrane region" description="Helical" evidence="4">
    <location>
        <begin position="493"/>
        <end position="514"/>
    </location>
</feature>
<feature type="transmembrane region" description="Helical" evidence="4">
    <location>
        <begin position="658"/>
        <end position="680"/>
    </location>
</feature>
<feature type="transmembrane region" description="Helical" evidence="4">
    <location>
        <begin position="605"/>
        <end position="621"/>
    </location>
</feature>
<dbReference type="Pfam" id="PF13948">
    <property type="entry name" value="DUF4215"/>
    <property type="match status" value="2"/>
</dbReference>
<keyword evidence="2" id="KW-0677">Repeat</keyword>
<gene>
    <name evidence="5" type="ORF">POCTA_138.1.T0230011</name>
</gene>
<evidence type="ECO:0008006" key="7">
    <source>
        <dbReference type="Google" id="ProtNLM"/>
    </source>
</evidence>
<dbReference type="Proteomes" id="UP000683925">
    <property type="component" value="Unassembled WGS sequence"/>
</dbReference>
<dbReference type="EMBL" id="CAJJDP010000023">
    <property type="protein sequence ID" value="CAD8149832.1"/>
    <property type="molecule type" value="Genomic_DNA"/>
</dbReference>
<keyword evidence="6" id="KW-1185">Reference proteome</keyword>
<feature type="transmembrane region" description="Helical" evidence="4">
    <location>
        <begin position="433"/>
        <end position="451"/>
    </location>
</feature>
<dbReference type="OMA" id="NKEMECE"/>
<evidence type="ECO:0000256" key="2">
    <source>
        <dbReference type="ARBA" id="ARBA00022737"/>
    </source>
</evidence>
<evidence type="ECO:0000256" key="4">
    <source>
        <dbReference type="SAM" id="Phobius"/>
    </source>
</evidence>
<evidence type="ECO:0000256" key="3">
    <source>
        <dbReference type="ARBA" id="ARBA00023157"/>
    </source>
</evidence>
<evidence type="ECO:0000313" key="5">
    <source>
        <dbReference type="EMBL" id="CAD8149832.1"/>
    </source>
</evidence>
<name>A0A8S1TFN8_PAROT</name>
<protein>
    <recommendedName>
        <fullName evidence="7">Transmembrane protein</fullName>
    </recommendedName>
</protein>
<organism evidence="5 6">
    <name type="scientific">Paramecium octaurelia</name>
    <dbReference type="NCBI Taxonomy" id="43137"/>
    <lineage>
        <taxon>Eukaryota</taxon>
        <taxon>Sar</taxon>
        <taxon>Alveolata</taxon>
        <taxon>Ciliophora</taxon>
        <taxon>Intramacronucleata</taxon>
        <taxon>Oligohymenophorea</taxon>
        <taxon>Peniculida</taxon>
        <taxon>Parameciidae</taxon>
        <taxon>Paramecium</taxon>
    </lineage>
</organism>
<dbReference type="InterPro" id="IPR011936">
    <property type="entry name" value="Myxo_disulph_rpt"/>
</dbReference>
<feature type="transmembrane region" description="Helical" evidence="4">
    <location>
        <begin position="534"/>
        <end position="554"/>
    </location>
</feature>
<dbReference type="PANTHER" id="PTHR38934">
    <property type="entry name" value="HYPHALLY REGULATED CELL WALL PROTEIN 1"/>
    <property type="match status" value="1"/>
</dbReference>